<evidence type="ECO:0000259" key="2">
    <source>
        <dbReference type="PROSITE" id="PS50043"/>
    </source>
</evidence>
<dbReference type="RefSeq" id="WP_184813815.1">
    <property type="nucleotide sequence ID" value="NZ_JACHJQ010000006.1"/>
</dbReference>
<comment type="caution">
    <text evidence="3">The sequence shown here is derived from an EMBL/GenBank/DDBJ whole genome shotgun (WGS) entry which is preliminary data.</text>
</comment>
<proteinExistence type="predicted"/>
<reference evidence="3 4" key="1">
    <citation type="submission" date="2020-08" db="EMBL/GenBank/DDBJ databases">
        <title>Genomic Encyclopedia of Type Strains, Phase III (KMG-III): the genomes of soil and plant-associated and newly described type strains.</title>
        <authorList>
            <person name="Whitman W."/>
        </authorList>
    </citation>
    <scope>NUCLEOTIDE SEQUENCE [LARGE SCALE GENOMIC DNA]</scope>
    <source>
        <strain evidence="3 4">CECT 8960</strain>
    </source>
</reference>
<keyword evidence="4" id="KW-1185">Reference proteome</keyword>
<name>A0A7W7VGV1_9PSEU</name>
<dbReference type="SUPFAM" id="SSF52540">
    <property type="entry name" value="P-loop containing nucleoside triphosphate hydrolases"/>
    <property type="match status" value="1"/>
</dbReference>
<evidence type="ECO:0000313" key="3">
    <source>
        <dbReference type="EMBL" id="MBB4909751.1"/>
    </source>
</evidence>
<dbReference type="SUPFAM" id="SSF46894">
    <property type="entry name" value="C-terminal effector domain of the bipartite response regulators"/>
    <property type="match status" value="1"/>
</dbReference>
<dbReference type="InterPro" id="IPR016032">
    <property type="entry name" value="Sig_transdc_resp-reg_C-effctor"/>
</dbReference>
<dbReference type="CDD" id="cd06170">
    <property type="entry name" value="LuxR_C_like"/>
    <property type="match status" value="1"/>
</dbReference>
<dbReference type="InterPro" id="IPR039420">
    <property type="entry name" value="WalR-like"/>
</dbReference>
<keyword evidence="1 3" id="KW-0238">DNA-binding</keyword>
<gene>
    <name evidence="3" type="ORF">FHR82_006009</name>
</gene>
<dbReference type="GO" id="GO:0006355">
    <property type="term" value="P:regulation of DNA-templated transcription"/>
    <property type="evidence" value="ECO:0007669"/>
    <property type="project" value="InterPro"/>
</dbReference>
<dbReference type="PROSITE" id="PS50043">
    <property type="entry name" value="HTH_LUXR_2"/>
    <property type="match status" value="1"/>
</dbReference>
<organism evidence="3 4">
    <name type="scientific">Actinophytocola algeriensis</name>
    <dbReference type="NCBI Taxonomy" id="1768010"/>
    <lineage>
        <taxon>Bacteria</taxon>
        <taxon>Bacillati</taxon>
        <taxon>Actinomycetota</taxon>
        <taxon>Actinomycetes</taxon>
        <taxon>Pseudonocardiales</taxon>
        <taxon>Pseudonocardiaceae</taxon>
    </lineage>
</organism>
<dbReference type="InterPro" id="IPR027417">
    <property type="entry name" value="P-loop_NTPase"/>
</dbReference>
<dbReference type="PANTHER" id="PTHR43214:SF42">
    <property type="entry name" value="TRANSCRIPTIONAL REGULATORY PROTEIN DESR"/>
    <property type="match status" value="1"/>
</dbReference>
<feature type="domain" description="HTH luxR-type" evidence="2">
    <location>
        <begin position="728"/>
        <end position="793"/>
    </location>
</feature>
<dbReference type="InterPro" id="IPR036388">
    <property type="entry name" value="WH-like_DNA-bd_sf"/>
</dbReference>
<dbReference type="Proteomes" id="UP000520767">
    <property type="component" value="Unassembled WGS sequence"/>
</dbReference>
<evidence type="ECO:0000313" key="4">
    <source>
        <dbReference type="Proteomes" id="UP000520767"/>
    </source>
</evidence>
<dbReference type="PANTHER" id="PTHR43214">
    <property type="entry name" value="TWO-COMPONENT RESPONSE REGULATOR"/>
    <property type="match status" value="1"/>
</dbReference>
<dbReference type="EMBL" id="JACHJQ010000006">
    <property type="protein sequence ID" value="MBB4909751.1"/>
    <property type="molecule type" value="Genomic_DNA"/>
</dbReference>
<dbReference type="SMART" id="SM00421">
    <property type="entry name" value="HTH_LUXR"/>
    <property type="match status" value="1"/>
</dbReference>
<protein>
    <submittedName>
        <fullName evidence="3">DNA-binding CsgD family transcriptional regulator</fullName>
    </submittedName>
</protein>
<sequence>MTAYPLRGRDAVLGGLRSVVGGAVLVRGAEGLGKSALLTALRAATGTRVLGVPGLLAERALPFAALQRMFGAAVVDGPAVHRMLTTVSMPTLCWVDDAQWLDEESRAALAFAARRLAGHPVGVVLASRTPSELFESVELTPLTDDAADALLRDRGVPAGVRPQLVELGGGNPADLVALAESLTAAQAAGREPVSPVLVSRLSRYAARLAELSEADRIRLLANAAEAPADMSRATRSTWYAAASLADRRAAHAHLASTLEGPDRTWHRAMATATQSATLADELAAAPAADHATAARQLERAAALTADPALRATRLLAAVDAAWQAGRPGWARLLLSRVDTRPGEVALRHGEIELRDGDPAVATHELTTAAALLPDPAPALLLAGEARRLGGDLRGYRRLGLELAGGGGLVDAHFRGFTAIFAGRHDDAAEPLDETVRRGMAATDVAGAVWAAEAAFARGHVEQAHECAAAAVGRARLGKRHAELPWALVFFSLSAIVLDRIPCAKAASRDGLSAPHNLRMEHLTLLGLAAALLGDRAAELDEAAGGIAERGLGRPAAVAAWAHACLDLAEDRPDDALGRLEDLAAGVAGDQPAIRVLATPQLVEAAVLVARPERARAALDIFDRWTRTGGSPTWLALSHRCHALTTSDTAEAEFHFRRAIDCHRRAGSGMELARTQLAYATLLRRHRRTRDARDQFRDALRGFENVGAPRYVERARAGLRATGETVAAPHQSLAGLTPQQAAITRLVAAGETNKEIARRLVISHRTVDHHLRNIFTTLGVRSRVELARRVVVSERTRSTP</sequence>
<dbReference type="AlphaFoldDB" id="A0A7W7VGV1"/>
<dbReference type="Pfam" id="PF00196">
    <property type="entry name" value="GerE"/>
    <property type="match status" value="1"/>
</dbReference>
<dbReference type="GO" id="GO:0003677">
    <property type="term" value="F:DNA binding"/>
    <property type="evidence" value="ECO:0007669"/>
    <property type="project" value="UniProtKB-KW"/>
</dbReference>
<accession>A0A7W7VGV1</accession>
<evidence type="ECO:0000256" key="1">
    <source>
        <dbReference type="ARBA" id="ARBA00023125"/>
    </source>
</evidence>
<dbReference type="PRINTS" id="PR00038">
    <property type="entry name" value="HTHLUXR"/>
</dbReference>
<dbReference type="InterPro" id="IPR000792">
    <property type="entry name" value="Tscrpt_reg_LuxR_C"/>
</dbReference>
<dbReference type="Gene3D" id="1.10.10.10">
    <property type="entry name" value="Winged helix-like DNA-binding domain superfamily/Winged helix DNA-binding domain"/>
    <property type="match status" value="1"/>
</dbReference>